<dbReference type="InterPro" id="IPR004358">
    <property type="entry name" value="Sig_transdc_His_kin-like_C"/>
</dbReference>
<dbReference type="SUPFAM" id="SSF52172">
    <property type="entry name" value="CheY-like"/>
    <property type="match status" value="1"/>
</dbReference>
<dbReference type="CDD" id="cd17569">
    <property type="entry name" value="REC_HupR-like"/>
    <property type="match status" value="1"/>
</dbReference>
<name>A0A364NYT6_9PROT</name>
<dbReference type="SUPFAM" id="SSF47384">
    <property type="entry name" value="Homodimeric domain of signal transducing histidine kinase"/>
    <property type="match status" value="1"/>
</dbReference>
<keyword evidence="3 6" id="KW-0597">Phosphoprotein</keyword>
<dbReference type="CDD" id="cd00082">
    <property type="entry name" value="HisKA"/>
    <property type="match status" value="1"/>
</dbReference>
<accession>A0A364NYT6</accession>
<evidence type="ECO:0000256" key="2">
    <source>
        <dbReference type="ARBA" id="ARBA00012438"/>
    </source>
</evidence>
<dbReference type="RefSeq" id="WP_112143717.1">
    <property type="nucleotide sequence ID" value="NZ_PGTO01000005.1"/>
</dbReference>
<dbReference type="SMART" id="SM00387">
    <property type="entry name" value="HATPase_c"/>
    <property type="match status" value="1"/>
</dbReference>
<feature type="domain" description="Histidine kinase" evidence="7">
    <location>
        <begin position="164"/>
        <end position="377"/>
    </location>
</feature>
<dbReference type="Proteomes" id="UP000251075">
    <property type="component" value="Unassembled WGS sequence"/>
</dbReference>
<sequence length="382" mass="42616">MRTVLFVDDEPKVLEGLGRSLFDYSKAWNMIFVPAGDKALEVLDRQSVDVVVTDQRMPGMCGIELLDEFQKRDPRVVRILLTGNTDQDTATAAINQGKVFRFLTKPCPTATLVDGINQAIRQLTDQEDAEKAHAEDLSRNNAMLKALAGDLTEANQQLERLSFIAAHDMREPLRQIASYTQMLERRFPNLVNHEMAEYFQFIVAGVKRMDGIVQGFSKYTQAITDEQNITDVSISHVCALVLESLSHAIVESGAQIRVDELPVVIGCPRALTQLLHHIIGNAIKFKHPEVSPEIRISVADGNRDWTFSVADNGIGIETTSHNIFDIFRRLHRPGAYDGHGVGLAISKGVVRRHGGRIWYEPNPSGGTVFHFTLPKKPVQDLQ</sequence>
<evidence type="ECO:0000256" key="5">
    <source>
        <dbReference type="ARBA" id="ARBA00022777"/>
    </source>
</evidence>
<keyword evidence="4" id="KW-0808">Transferase</keyword>
<reference evidence="9 10" key="1">
    <citation type="submission" date="2017-11" db="EMBL/GenBank/DDBJ databases">
        <title>Draft genome sequence of magnetotactic bacterium Magnetospirillum kuznetsovii LBB-42.</title>
        <authorList>
            <person name="Grouzdev D.S."/>
            <person name="Rysina M.S."/>
            <person name="Baslerov R.V."/>
            <person name="Koziaeva V."/>
        </authorList>
    </citation>
    <scope>NUCLEOTIDE SEQUENCE [LARGE SCALE GENOMIC DNA]</scope>
    <source>
        <strain evidence="9 10">LBB-42</strain>
    </source>
</reference>
<evidence type="ECO:0000256" key="1">
    <source>
        <dbReference type="ARBA" id="ARBA00000085"/>
    </source>
</evidence>
<dbReference type="OrthoDB" id="9806130at2"/>
<dbReference type="EMBL" id="PGTO01000005">
    <property type="protein sequence ID" value="RAU22170.1"/>
    <property type="molecule type" value="Genomic_DNA"/>
</dbReference>
<dbReference type="SMART" id="SM00448">
    <property type="entry name" value="REC"/>
    <property type="match status" value="1"/>
</dbReference>
<comment type="caution">
    <text evidence="9">The sequence shown here is derived from an EMBL/GenBank/DDBJ whole genome shotgun (WGS) entry which is preliminary data.</text>
</comment>
<evidence type="ECO:0000256" key="4">
    <source>
        <dbReference type="ARBA" id="ARBA00022679"/>
    </source>
</evidence>
<proteinExistence type="predicted"/>
<dbReference type="Gene3D" id="3.30.565.10">
    <property type="entry name" value="Histidine kinase-like ATPase, C-terminal domain"/>
    <property type="match status" value="1"/>
</dbReference>
<dbReference type="InterPro" id="IPR036097">
    <property type="entry name" value="HisK_dim/P_sf"/>
</dbReference>
<comment type="catalytic activity">
    <reaction evidence="1">
        <text>ATP + protein L-histidine = ADP + protein N-phospho-L-histidine.</text>
        <dbReference type="EC" id="2.7.13.3"/>
    </reaction>
</comment>
<dbReference type="InterPro" id="IPR001789">
    <property type="entry name" value="Sig_transdc_resp-reg_receiver"/>
</dbReference>
<evidence type="ECO:0000259" key="7">
    <source>
        <dbReference type="PROSITE" id="PS50109"/>
    </source>
</evidence>
<dbReference type="InterPro" id="IPR003594">
    <property type="entry name" value="HATPase_dom"/>
</dbReference>
<dbReference type="InterPro" id="IPR003661">
    <property type="entry name" value="HisK_dim/P_dom"/>
</dbReference>
<dbReference type="GO" id="GO:0000155">
    <property type="term" value="F:phosphorelay sensor kinase activity"/>
    <property type="evidence" value="ECO:0007669"/>
    <property type="project" value="InterPro"/>
</dbReference>
<evidence type="ECO:0000256" key="6">
    <source>
        <dbReference type="PROSITE-ProRule" id="PRU00169"/>
    </source>
</evidence>
<keyword evidence="10" id="KW-1185">Reference proteome</keyword>
<dbReference type="PANTHER" id="PTHR43304:SF1">
    <property type="entry name" value="PAC DOMAIN-CONTAINING PROTEIN"/>
    <property type="match status" value="1"/>
</dbReference>
<dbReference type="PROSITE" id="PS50109">
    <property type="entry name" value="HIS_KIN"/>
    <property type="match status" value="1"/>
</dbReference>
<evidence type="ECO:0000259" key="8">
    <source>
        <dbReference type="PROSITE" id="PS50110"/>
    </source>
</evidence>
<dbReference type="Gene3D" id="1.10.287.130">
    <property type="match status" value="1"/>
</dbReference>
<keyword evidence="5" id="KW-0418">Kinase</keyword>
<dbReference type="InterPro" id="IPR052162">
    <property type="entry name" value="Sensor_kinase/Photoreceptor"/>
</dbReference>
<dbReference type="SUPFAM" id="SSF55874">
    <property type="entry name" value="ATPase domain of HSP90 chaperone/DNA topoisomerase II/histidine kinase"/>
    <property type="match status" value="1"/>
</dbReference>
<dbReference type="InterPro" id="IPR011006">
    <property type="entry name" value="CheY-like_superfamily"/>
</dbReference>
<dbReference type="Pfam" id="PF00072">
    <property type="entry name" value="Response_reg"/>
    <property type="match status" value="1"/>
</dbReference>
<feature type="modified residue" description="4-aspartylphosphate" evidence="6">
    <location>
        <position position="54"/>
    </location>
</feature>
<dbReference type="PROSITE" id="PS50110">
    <property type="entry name" value="RESPONSE_REGULATORY"/>
    <property type="match status" value="1"/>
</dbReference>
<evidence type="ECO:0000256" key="3">
    <source>
        <dbReference type="ARBA" id="ARBA00022553"/>
    </source>
</evidence>
<dbReference type="PANTHER" id="PTHR43304">
    <property type="entry name" value="PHYTOCHROME-LIKE PROTEIN CPH1"/>
    <property type="match status" value="1"/>
</dbReference>
<gene>
    <name evidence="9" type="ORF">CU669_08505</name>
</gene>
<feature type="domain" description="Response regulatory" evidence="8">
    <location>
        <begin position="3"/>
        <end position="120"/>
    </location>
</feature>
<dbReference type="EC" id="2.7.13.3" evidence="2"/>
<dbReference type="InterPro" id="IPR005467">
    <property type="entry name" value="His_kinase_dom"/>
</dbReference>
<organism evidence="9 10">
    <name type="scientific">Paramagnetospirillum kuznetsovii</name>
    <dbReference type="NCBI Taxonomy" id="2053833"/>
    <lineage>
        <taxon>Bacteria</taxon>
        <taxon>Pseudomonadati</taxon>
        <taxon>Pseudomonadota</taxon>
        <taxon>Alphaproteobacteria</taxon>
        <taxon>Rhodospirillales</taxon>
        <taxon>Magnetospirillaceae</taxon>
        <taxon>Paramagnetospirillum</taxon>
    </lineage>
</organism>
<dbReference type="InterPro" id="IPR036890">
    <property type="entry name" value="HATPase_C_sf"/>
</dbReference>
<evidence type="ECO:0000313" key="10">
    <source>
        <dbReference type="Proteomes" id="UP000251075"/>
    </source>
</evidence>
<evidence type="ECO:0000313" key="9">
    <source>
        <dbReference type="EMBL" id="RAU22170.1"/>
    </source>
</evidence>
<protein>
    <recommendedName>
        <fullName evidence="2">histidine kinase</fullName>
        <ecNumber evidence="2">2.7.13.3</ecNumber>
    </recommendedName>
</protein>
<dbReference type="AlphaFoldDB" id="A0A364NYT6"/>
<dbReference type="Gene3D" id="3.40.50.2300">
    <property type="match status" value="1"/>
</dbReference>
<dbReference type="Pfam" id="PF02518">
    <property type="entry name" value="HATPase_c"/>
    <property type="match status" value="1"/>
</dbReference>
<dbReference type="PRINTS" id="PR00344">
    <property type="entry name" value="BCTRLSENSOR"/>
</dbReference>